<name>A0AA97F9D3_9EURY</name>
<keyword evidence="1" id="KW-0472">Membrane</keyword>
<dbReference type="Gene3D" id="1.10.510.10">
    <property type="entry name" value="Transferase(Phosphotransferase) domain 1"/>
    <property type="match status" value="1"/>
</dbReference>
<keyword evidence="3" id="KW-0418">Kinase</keyword>
<proteinExistence type="predicted"/>
<dbReference type="InterPro" id="IPR011050">
    <property type="entry name" value="Pectin_lyase_fold/virulence"/>
</dbReference>
<dbReference type="InterPro" id="IPR008271">
    <property type="entry name" value="Ser/Thr_kinase_AS"/>
</dbReference>
<dbReference type="Pfam" id="PF00069">
    <property type="entry name" value="Pkinase"/>
    <property type="match status" value="1"/>
</dbReference>
<dbReference type="NCBIfam" id="TIGR03804">
    <property type="entry name" value="para_beta_helix"/>
    <property type="match status" value="1"/>
</dbReference>
<dbReference type="InterPro" id="IPR011009">
    <property type="entry name" value="Kinase-like_dom_sf"/>
</dbReference>
<evidence type="ECO:0000313" key="4">
    <source>
        <dbReference type="Proteomes" id="UP001301797"/>
    </source>
</evidence>
<dbReference type="PANTHER" id="PTHR24348:SF70">
    <property type="entry name" value="PROTEIN KINASE DOMAIN CONTAINING PROTEIN"/>
    <property type="match status" value="1"/>
</dbReference>
<dbReference type="GeneID" id="85228553"/>
<keyword evidence="4" id="KW-1185">Reference proteome</keyword>
<feature type="transmembrane region" description="Helical" evidence="1">
    <location>
        <begin position="438"/>
        <end position="460"/>
    </location>
</feature>
<dbReference type="SUPFAM" id="SSF51126">
    <property type="entry name" value="Pectin lyase-like"/>
    <property type="match status" value="1"/>
</dbReference>
<dbReference type="Proteomes" id="UP001301797">
    <property type="component" value="Chromosome"/>
</dbReference>
<dbReference type="InterPro" id="IPR007742">
    <property type="entry name" value="NosD_dom"/>
</dbReference>
<sequence length="811" mass="90412">MGEGFRNSLNENKRHVSGFFPFIVLSLVLFSIFILPAAAGEISIGDNHYLTIGDALNSASPGDTIFVGSGSYDGNFAINKPVQLIGIDSGGGMPRIDTMAGVAGLTLNANNIVIEGFSISGDSDSAILVNSNDNLIIKNDITKTPVGITVYSSSGTVLTQNTIRGHRVRLYIDKSENIEVYLNNFENIINAKSLSPSVIWSTRMSEYYYGGMNYTSGLGNYWNDYVGIDNDGNGIGDIPYDPYQTSGQNNLTSNQLFRDKNYLNTISSGSIYWDNMVLTTGYLIDKYPLVEHNSMYIPVFDFKTGEIYSQNITGGYAFIRGDINPEGAWWLGQSPFEIIFVMFLISTVSAGLLVLVGGTGSLHSVRRTRKSEIFFFTAGYSLLAVALLYAVISYVSFPFLFLSQDLMIIQLMFVFMTTYLVSSSLFLGIGFAKSKVPVLLNAIHGYLAVISALLFIFIYMAGGAGFDPVIMLVYPSVLILSGLIPFVFRHLFRDSFMGWKKDKKRIIRDTTWIPSRDPDSTQVFPGEEDIMNSSLGSSYFPASLKERYDHVEFVGKGGIARVFKAVRRTDGQIVAVKVPISFDETTGRLFMKEMRIWEDLDHPNIVKLYSVNILPVPFVEMEFVRKSLSDVELPLSKREAVSIIEGIAEGLSYAHSRHIIHRDIKPQNILISDDGTPRITDWGLGKIMGDGHETTVVGFSLNYAAPEQIAPKKFGKPDERTDIYQIGVLFYELLIGMRPFFGVGVGEMSDEIMNRIPMKPSENKPEDIIFDDIIMRMLEKEPSMRYQSVEDMLRDLRALEDKIPDESQGHF</sequence>
<feature type="transmembrane region" description="Helical" evidence="1">
    <location>
        <begin position="20"/>
        <end position="39"/>
    </location>
</feature>
<dbReference type="SUPFAM" id="SSF56112">
    <property type="entry name" value="Protein kinase-like (PK-like)"/>
    <property type="match status" value="1"/>
</dbReference>
<dbReference type="Gene3D" id="3.30.200.20">
    <property type="entry name" value="Phosphorylase Kinase, domain 1"/>
    <property type="match status" value="1"/>
</dbReference>
<feature type="domain" description="Protein kinase" evidence="2">
    <location>
        <begin position="548"/>
        <end position="799"/>
    </location>
</feature>
<dbReference type="KEGG" id="mefw:F1737_00250"/>
<dbReference type="Pfam" id="PF05048">
    <property type="entry name" value="NosD"/>
    <property type="match status" value="1"/>
</dbReference>
<keyword evidence="1" id="KW-0812">Transmembrane</keyword>
<dbReference type="InterPro" id="IPR000719">
    <property type="entry name" value="Prot_kinase_dom"/>
</dbReference>
<feature type="transmembrane region" description="Helical" evidence="1">
    <location>
        <begin position="373"/>
        <end position="395"/>
    </location>
</feature>
<evidence type="ECO:0000313" key="3">
    <source>
        <dbReference type="EMBL" id="WOF15215.1"/>
    </source>
</evidence>
<dbReference type="GO" id="GO:0005737">
    <property type="term" value="C:cytoplasm"/>
    <property type="evidence" value="ECO:0007669"/>
    <property type="project" value="TreeGrafter"/>
</dbReference>
<dbReference type="InterPro" id="IPR022441">
    <property type="entry name" value="Para_beta_helix_rpt-2"/>
</dbReference>
<feature type="transmembrane region" description="Helical" evidence="1">
    <location>
        <begin position="472"/>
        <end position="492"/>
    </location>
</feature>
<keyword evidence="1" id="KW-1133">Transmembrane helix</keyword>
<accession>A0AA97F9D3</accession>
<dbReference type="InterPro" id="IPR045269">
    <property type="entry name" value="Atg1-like"/>
</dbReference>
<dbReference type="AlphaFoldDB" id="A0AA97F9D3"/>
<evidence type="ECO:0000259" key="2">
    <source>
        <dbReference type="PROSITE" id="PS50011"/>
    </source>
</evidence>
<dbReference type="EMBL" id="CP043875">
    <property type="protein sequence ID" value="WOF15215.1"/>
    <property type="molecule type" value="Genomic_DNA"/>
</dbReference>
<dbReference type="SMART" id="SM00220">
    <property type="entry name" value="S_TKc"/>
    <property type="match status" value="1"/>
</dbReference>
<reference evidence="3 4" key="1">
    <citation type="submission" date="2019-09" db="EMBL/GenBank/DDBJ databases">
        <title>The complete genome of Methanoplanus sp. FWC-SCC4.</title>
        <authorList>
            <person name="Chen S.-C."/>
            <person name="Zhou Y.-Z."/>
            <person name="Lai M.-C."/>
        </authorList>
    </citation>
    <scope>NUCLEOTIDE SEQUENCE [LARGE SCALE GENOMIC DNA]</scope>
    <source>
        <strain evidence="3 4">FWC-SCC4</strain>
    </source>
</reference>
<organism evidence="3 4">
    <name type="scientific">Methanochimaera problematica</name>
    <dbReference type="NCBI Taxonomy" id="2609417"/>
    <lineage>
        <taxon>Archaea</taxon>
        <taxon>Methanobacteriati</taxon>
        <taxon>Methanobacteriota</taxon>
        <taxon>Stenosarchaea group</taxon>
        <taxon>Methanomicrobia</taxon>
        <taxon>Methanomicrobiales</taxon>
        <taxon>Methanomicrobiaceae</taxon>
        <taxon>Methanochimaera</taxon>
    </lineage>
</organism>
<feature type="transmembrane region" description="Helical" evidence="1">
    <location>
        <begin position="407"/>
        <end position="431"/>
    </location>
</feature>
<dbReference type="PROSITE" id="PS00108">
    <property type="entry name" value="PROTEIN_KINASE_ST"/>
    <property type="match status" value="1"/>
</dbReference>
<dbReference type="CDD" id="cd14014">
    <property type="entry name" value="STKc_PknB_like"/>
    <property type="match status" value="1"/>
</dbReference>
<feature type="transmembrane region" description="Helical" evidence="1">
    <location>
        <begin position="338"/>
        <end position="361"/>
    </location>
</feature>
<gene>
    <name evidence="3" type="ORF">F1737_00250</name>
</gene>
<dbReference type="GO" id="GO:0004674">
    <property type="term" value="F:protein serine/threonine kinase activity"/>
    <property type="evidence" value="ECO:0007669"/>
    <property type="project" value="InterPro"/>
</dbReference>
<evidence type="ECO:0000256" key="1">
    <source>
        <dbReference type="SAM" id="Phobius"/>
    </source>
</evidence>
<dbReference type="GO" id="GO:0005524">
    <property type="term" value="F:ATP binding"/>
    <property type="evidence" value="ECO:0007669"/>
    <property type="project" value="InterPro"/>
</dbReference>
<dbReference type="Gene3D" id="2.160.20.10">
    <property type="entry name" value="Single-stranded right-handed beta-helix, Pectin lyase-like"/>
    <property type="match status" value="1"/>
</dbReference>
<dbReference type="PANTHER" id="PTHR24348">
    <property type="entry name" value="SERINE/THREONINE-PROTEIN KINASE UNC-51-RELATED"/>
    <property type="match status" value="1"/>
</dbReference>
<dbReference type="PROSITE" id="PS50011">
    <property type="entry name" value="PROTEIN_KINASE_DOM"/>
    <property type="match status" value="1"/>
</dbReference>
<keyword evidence="3" id="KW-0808">Transferase</keyword>
<dbReference type="RefSeq" id="WP_317136783.1">
    <property type="nucleotide sequence ID" value="NZ_CP043875.1"/>
</dbReference>
<dbReference type="InterPro" id="IPR012334">
    <property type="entry name" value="Pectin_lyas_fold"/>
</dbReference>
<protein>
    <submittedName>
        <fullName evidence="3">Protein kinase</fullName>
    </submittedName>
</protein>